<feature type="domain" description="HTH tetR-type" evidence="6">
    <location>
        <begin position="10"/>
        <end position="70"/>
    </location>
</feature>
<dbReference type="InterPro" id="IPR001647">
    <property type="entry name" value="HTH_TetR"/>
</dbReference>
<feature type="compositionally biased region" description="Polar residues" evidence="5">
    <location>
        <begin position="202"/>
        <end position="217"/>
    </location>
</feature>
<dbReference type="AlphaFoldDB" id="A0A022KZH5"/>
<evidence type="ECO:0000313" key="8">
    <source>
        <dbReference type="Proteomes" id="UP000019754"/>
    </source>
</evidence>
<evidence type="ECO:0000313" key="7">
    <source>
        <dbReference type="EMBL" id="EYT50111.1"/>
    </source>
</evidence>
<dbReference type="GO" id="GO:0000976">
    <property type="term" value="F:transcription cis-regulatory region binding"/>
    <property type="evidence" value="ECO:0007669"/>
    <property type="project" value="TreeGrafter"/>
</dbReference>
<dbReference type="Proteomes" id="UP000019754">
    <property type="component" value="Unassembled WGS sequence"/>
</dbReference>
<dbReference type="InterPro" id="IPR050109">
    <property type="entry name" value="HTH-type_TetR-like_transc_reg"/>
</dbReference>
<reference evidence="7 8" key="1">
    <citation type="journal article" date="2013" name="Genome Announc.">
        <title>Draft genome sequence of an Actinobacterium, Brachybacterium muris strain UCD-AY4.</title>
        <authorList>
            <person name="Lo J.R."/>
            <person name="Lang J.M."/>
            <person name="Darling A.E."/>
            <person name="Eisen J.A."/>
            <person name="Coil D.A."/>
        </authorList>
    </citation>
    <scope>NUCLEOTIDE SEQUENCE [LARGE SCALE GENOMIC DNA]</scope>
    <source>
        <strain evidence="7 8">UCD-AY4</strain>
    </source>
</reference>
<dbReference type="GO" id="GO:0045892">
    <property type="term" value="P:negative regulation of DNA-templated transcription"/>
    <property type="evidence" value="ECO:0007669"/>
    <property type="project" value="UniProtKB-ARBA"/>
</dbReference>
<feature type="DNA-binding region" description="H-T-H motif" evidence="4">
    <location>
        <begin position="33"/>
        <end position="52"/>
    </location>
</feature>
<proteinExistence type="predicted"/>
<dbReference type="Pfam" id="PF00440">
    <property type="entry name" value="TetR_N"/>
    <property type="match status" value="1"/>
</dbReference>
<dbReference type="PRINTS" id="PR00455">
    <property type="entry name" value="HTHTETR"/>
</dbReference>
<name>A0A022KZH5_9MICO</name>
<keyword evidence="1" id="KW-0805">Transcription regulation</keyword>
<dbReference type="HOGENOM" id="CLU_069356_11_2_11"/>
<dbReference type="FunFam" id="1.10.10.60:FF:000141">
    <property type="entry name" value="TetR family transcriptional regulator"/>
    <property type="match status" value="1"/>
</dbReference>
<dbReference type="PROSITE" id="PS50977">
    <property type="entry name" value="HTH_TETR_2"/>
    <property type="match status" value="1"/>
</dbReference>
<dbReference type="STRING" id="1249481.D641_0104840"/>
<dbReference type="GO" id="GO:0003700">
    <property type="term" value="F:DNA-binding transcription factor activity"/>
    <property type="evidence" value="ECO:0007669"/>
    <property type="project" value="TreeGrafter"/>
</dbReference>
<feature type="region of interest" description="Disordered" evidence="5">
    <location>
        <begin position="197"/>
        <end position="217"/>
    </location>
</feature>
<evidence type="ECO:0000259" key="6">
    <source>
        <dbReference type="PROSITE" id="PS50977"/>
    </source>
</evidence>
<evidence type="ECO:0000256" key="5">
    <source>
        <dbReference type="SAM" id="MobiDB-lite"/>
    </source>
</evidence>
<dbReference type="InterPro" id="IPR009057">
    <property type="entry name" value="Homeodomain-like_sf"/>
</dbReference>
<keyword evidence="2 4" id="KW-0238">DNA-binding</keyword>
<keyword evidence="8" id="KW-1185">Reference proteome</keyword>
<evidence type="ECO:0000256" key="3">
    <source>
        <dbReference type="ARBA" id="ARBA00023163"/>
    </source>
</evidence>
<dbReference type="PROSITE" id="PS01081">
    <property type="entry name" value="HTH_TETR_1"/>
    <property type="match status" value="1"/>
</dbReference>
<dbReference type="EMBL" id="AORC01000005">
    <property type="protein sequence ID" value="EYT50111.1"/>
    <property type="molecule type" value="Genomic_DNA"/>
</dbReference>
<dbReference type="RefSeq" id="WP_017822675.1">
    <property type="nucleotide sequence ID" value="NZ_AORC01000005.1"/>
</dbReference>
<accession>A0A022KZH5</accession>
<dbReference type="SUPFAM" id="SSF46689">
    <property type="entry name" value="Homeodomain-like"/>
    <property type="match status" value="1"/>
</dbReference>
<dbReference type="Gene3D" id="1.10.357.10">
    <property type="entry name" value="Tetracycline Repressor, domain 2"/>
    <property type="match status" value="1"/>
</dbReference>
<dbReference type="PANTHER" id="PTHR30055">
    <property type="entry name" value="HTH-TYPE TRANSCRIPTIONAL REGULATOR RUTR"/>
    <property type="match status" value="1"/>
</dbReference>
<comment type="caution">
    <text evidence="7">The sequence shown here is derived from an EMBL/GenBank/DDBJ whole genome shotgun (WGS) entry which is preliminary data.</text>
</comment>
<dbReference type="InterPro" id="IPR023772">
    <property type="entry name" value="DNA-bd_HTH_TetR-type_CS"/>
</dbReference>
<evidence type="ECO:0000256" key="1">
    <source>
        <dbReference type="ARBA" id="ARBA00023015"/>
    </source>
</evidence>
<keyword evidence="3" id="KW-0804">Transcription</keyword>
<dbReference type="PANTHER" id="PTHR30055:SF160">
    <property type="entry name" value="TRANSCRIPTIONAL REGULATORY PROTEIN (PROBABLY ASNC-FAMILY)-RELATED"/>
    <property type="match status" value="1"/>
</dbReference>
<sequence length="217" mass="23329">MSPTARMPRDQRRTQLLETAIPLFTENGFHATSMDDIASAAGVTKPVLYQHFTSKEELYDEVVQITGQRLIEGVQGLAAFDGATMERVREGMRGFYQLVTAQAALRLFTGHEHVSDEVSARVTAVLDETAVRLASVLLAARHMTDAQARVIGRAMISLTQSTASMMHTAPEQEHEQILDTAAMLAVRGLTAFEPLTDPSVAGTVSPSDGASSVSADG</sequence>
<evidence type="ECO:0000256" key="2">
    <source>
        <dbReference type="ARBA" id="ARBA00023125"/>
    </source>
</evidence>
<evidence type="ECO:0000256" key="4">
    <source>
        <dbReference type="PROSITE-ProRule" id="PRU00335"/>
    </source>
</evidence>
<gene>
    <name evidence="7" type="ORF">D641_0104840</name>
</gene>
<protein>
    <submittedName>
        <fullName evidence="7">Transcriptional regulator</fullName>
    </submittedName>
</protein>
<organism evidence="7 8">
    <name type="scientific">Brachybacterium muris UCD-AY4</name>
    <dbReference type="NCBI Taxonomy" id="1249481"/>
    <lineage>
        <taxon>Bacteria</taxon>
        <taxon>Bacillati</taxon>
        <taxon>Actinomycetota</taxon>
        <taxon>Actinomycetes</taxon>
        <taxon>Micrococcales</taxon>
        <taxon>Dermabacteraceae</taxon>
        <taxon>Brachybacterium</taxon>
    </lineage>
</organism>